<dbReference type="CDD" id="cd06170">
    <property type="entry name" value="LuxR_C_like"/>
    <property type="match status" value="1"/>
</dbReference>
<dbReference type="PANTHER" id="PTHR44688:SF25">
    <property type="entry name" value="HTH LUXR-TYPE DOMAIN-CONTAINING PROTEIN"/>
    <property type="match status" value="1"/>
</dbReference>
<dbReference type="InterPro" id="IPR016032">
    <property type="entry name" value="Sig_transdc_resp-reg_C-effctor"/>
</dbReference>
<dbReference type="Proteomes" id="UP000260943">
    <property type="component" value="Unassembled WGS sequence"/>
</dbReference>
<reference evidence="6 7" key="1">
    <citation type="submission" date="2018-08" db="EMBL/GenBank/DDBJ databases">
        <title>A genome reference for cultivated species of the human gut microbiota.</title>
        <authorList>
            <person name="Zou Y."/>
            <person name="Xue W."/>
            <person name="Luo G."/>
        </authorList>
    </citation>
    <scope>NUCLEOTIDE SEQUENCE [LARGE SCALE GENOMIC DNA]</scope>
    <source>
        <strain evidence="6 7">TF08-14</strain>
    </source>
</reference>
<gene>
    <name evidence="6" type="ORF">DXC81_07395</name>
</gene>
<proteinExistence type="predicted"/>
<evidence type="ECO:0000313" key="6">
    <source>
        <dbReference type="EMBL" id="RGL09739.1"/>
    </source>
</evidence>
<dbReference type="PRINTS" id="PR00038">
    <property type="entry name" value="HTHLUXR"/>
</dbReference>
<evidence type="ECO:0000313" key="7">
    <source>
        <dbReference type="Proteomes" id="UP000260943"/>
    </source>
</evidence>
<protein>
    <submittedName>
        <fullName evidence="6">DNA-binding response regulator</fullName>
    </submittedName>
</protein>
<dbReference type="Pfam" id="PF00196">
    <property type="entry name" value="GerE"/>
    <property type="match status" value="1"/>
</dbReference>
<evidence type="ECO:0000256" key="3">
    <source>
        <dbReference type="ARBA" id="ARBA00023163"/>
    </source>
</evidence>
<organism evidence="6 7">
    <name type="scientific">Collinsella tanakaei</name>
    <dbReference type="NCBI Taxonomy" id="626935"/>
    <lineage>
        <taxon>Bacteria</taxon>
        <taxon>Bacillati</taxon>
        <taxon>Actinomycetota</taxon>
        <taxon>Coriobacteriia</taxon>
        <taxon>Coriobacteriales</taxon>
        <taxon>Coriobacteriaceae</taxon>
        <taxon>Collinsella</taxon>
    </lineage>
</organism>
<dbReference type="SMART" id="SM00421">
    <property type="entry name" value="HTH_LUXR"/>
    <property type="match status" value="1"/>
</dbReference>
<dbReference type="GO" id="GO:0003677">
    <property type="term" value="F:DNA binding"/>
    <property type="evidence" value="ECO:0007669"/>
    <property type="project" value="UniProtKB-KW"/>
</dbReference>
<dbReference type="SUPFAM" id="SSF46894">
    <property type="entry name" value="C-terminal effector domain of the bipartite response regulators"/>
    <property type="match status" value="1"/>
</dbReference>
<keyword evidence="4" id="KW-0812">Transmembrane</keyword>
<dbReference type="InterPro" id="IPR036388">
    <property type="entry name" value="WH-like_DNA-bd_sf"/>
</dbReference>
<dbReference type="PROSITE" id="PS50043">
    <property type="entry name" value="HTH_LUXR_2"/>
    <property type="match status" value="1"/>
</dbReference>
<feature type="domain" description="HTH luxR-type" evidence="5">
    <location>
        <begin position="117"/>
        <end position="182"/>
    </location>
</feature>
<keyword evidence="2 6" id="KW-0238">DNA-binding</keyword>
<evidence type="ECO:0000256" key="2">
    <source>
        <dbReference type="ARBA" id="ARBA00023125"/>
    </source>
</evidence>
<keyword evidence="3" id="KW-0804">Transcription</keyword>
<dbReference type="PANTHER" id="PTHR44688">
    <property type="entry name" value="DNA-BINDING TRANSCRIPTIONAL ACTIVATOR DEVR_DOSR"/>
    <property type="match status" value="1"/>
</dbReference>
<evidence type="ECO:0000259" key="5">
    <source>
        <dbReference type="PROSITE" id="PS50043"/>
    </source>
</evidence>
<evidence type="ECO:0000256" key="4">
    <source>
        <dbReference type="SAM" id="Phobius"/>
    </source>
</evidence>
<comment type="caution">
    <text evidence="6">The sequence shown here is derived from an EMBL/GenBank/DDBJ whole genome shotgun (WGS) entry which is preliminary data.</text>
</comment>
<sequence>MRSVHEPLPWKVAPAAALFPAVALAARGGVAPALLLVVAVAALAALLSMRTCALTAQRDLTRRTRDDLVERELCVRDALAAVRAAPGGPGVTDEGAAAGAGAIAGASAAAAAEPDARPREFECLTEREYEIVRLVAEGLDNHEIAAEAFISEGTVRNRISSVLSKTGYKNRTQLAVAWWRSRSL</sequence>
<keyword evidence="4" id="KW-1133">Transmembrane helix</keyword>
<name>A0A3E4QRA9_9ACTN</name>
<keyword evidence="1" id="KW-0805">Transcription regulation</keyword>
<dbReference type="InterPro" id="IPR000792">
    <property type="entry name" value="Tscrpt_reg_LuxR_C"/>
</dbReference>
<dbReference type="EMBL" id="QSRJ01000008">
    <property type="protein sequence ID" value="RGL09739.1"/>
    <property type="molecule type" value="Genomic_DNA"/>
</dbReference>
<dbReference type="AlphaFoldDB" id="A0A3E4QRA9"/>
<keyword evidence="4" id="KW-0472">Membrane</keyword>
<dbReference type="Gene3D" id="1.10.10.10">
    <property type="entry name" value="Winged helix-like DNA-binding domain superfamily/Winged helix DNA-binding domain"/>
    <property type="match status" value="1"/>
</dbReference>
<evidence type="ECO:0000256" key="1">
    <source>
        <dbReference type="ARBA" id="ARBA00023015"/>
    </source>
</evidence>
<dbReference type="GO" id="GO:0006355">
    <property type="term" value="P:regulation of DNA-templated transcription"/>
    <property type="evidence" value="ECO:0007669"/>
    <property type="project" value="InterPro"/>
</dbReference>
<accession>A0A3E4QRA9</accession>
<feature type="transmembrane region" description="Helical" evidence="4">
    <location>
        <begin position="35"/>
        <end position="56"/>
    </location>
</feature>